<comment type="caution">
    <text evidence="6">The sequence shown here is derived from an EMBL/GenBank/DDBJ whole genome shotgun (WGS) entry which is preliminary data.</text>
</comment>
<dbReference type="GO" id="GO:0005524">
    <property type="term" value="F:ATP binding"/>
    <property type="evidence" value="ECO:0007669"/>
    <property type="project" value="UniProtKB-UniRule"/>
</dbReference>
<feature type="domain" description="ATP-grasp" evidence="5">
    <location>
        <begin position="139"/>
        <end position="327"/>
    </location>
</feature>
<evidence type="ECO:0000256" key="2">
    <source>
        <dbReference type="ARBA" id="ARBA00022741"/>
    </source>
</evidence>
<dbReference type="InterPro" id="IPR011761">
    <property type="entry name" value="ATP-grasp"/>
</dbReference>
<keyword evidence="1" id="KW-0479">Metal-binding</keyword>
<evidence type="ECO:0000256" key="3">
    <source>
        <dbReference type="ARBA" id="ARBA00022840"/>
    </source>
</evidence>
<keyword evidence="2 4" id="KW-0547">Nucleotide-binding</keyword>
<keyword evidence="7" id="KW-1185">Reference proteome</keyword>
<keyword evidence="3 4" id="KW-0067">ATP-binding</keyword>
<dbReference type="GO" id="GO:0005737">
    <property type="term" value="C:cytoplasm"/>
    <property type="evidence" value="ECO:0007669"/>
    <property type="project" value="TreeGrafter"/>
</dbReference>
<dbReference type="Gene3D" id="3.30.470.20">
    <property type="entry name" value="ATP-grasp fold, B domain"/>
    <property type="match status" value="1"/>
</dbReference>
<dbReference type="Gene3D" id="3.40.50.20">
    <property type="match status" value="1"/>
</dbReference>
<dbReference type="Pfam" id="PF08443">
    <property type="entry name" value="RimK"/>
    <property type="match status" value="1"/>
</dbReference>
<dbReference type="GO" id="GO:0072590">
    <property type="term" value="F:N-acetyl-L-aspartate-L-glutamate ligase activity"/>
    <property type="evidence" value="ECO:0007669"/>
    <property type="project" value="TreeGrafter"/>
</dbReference>
<reference evidence="6" key="2">
    <citation type="submission" date="2020-09" db="EMBL/GenBank/DDBJ databases">
        <authorList>
            <person name="Sun Q."/>
            <person name="Ohkuma M."/>
        </authorList>
    </citation>
    <scope>NUCLEOTIDE SEQUENCE</scope>
    <source>
        <strain evidence="6">JCM 3172</strain>
    </source>
</reference>
<dbReference type="PROSITE" id="PS50975">
    <property type="entry name" value="ATP_GRASP"/>
    <property type="match status" value="1"/>
</dbReference>
<protein>
    <recommendedName>
        <fullName evidence="5">ATP-grasp domain-containing protein</fullName>
    </recommendedName>
</protein>
<evidence type="ECO:0000256" key="4">
    <source>
        <dbReference type="PROSITE-ProRule" id="PRU00409"/>
    </source>
</evidence>
<sequence>MVRALTFGLLAATDRETRSQMEHMTVQEADVWLLVREHPTVPLASTLRLAQALKDAHGSRFALWRTDELVLGVRDGRLVLYTLGGAEVPAPKVVCVRQMPSSMHEAREVTLLRHLERMGATMLNPVDAHLACRNKFQQLQALALAGLPVPDTLSYANAPLEGVLHSPHFEAPCVVKSVWGSKGREVFLASDKRMLHDVQGNLSQQVPLLFQDYVHHSHGRDLRVVVVDGKPVAAQIRTSRGDTLKSNLAKGGQATLCAGHYPRAEELAVRAAQALGLAVAGVDLLFGPDDTFVICEVNAVPGWRPEMTDVIPAITAQIARALGPSRDSG</sequence>
<evidence type="ECO:0000313" key="7">
    <source>
        <dbReference type="Proteomes" id="UP000619486"/>
    </source>
</evidence>
<evidence type="ECO:0000259" key="5">
    <source>
        <dbReference type="PROSITE" id="PS50975"/>
    </source>
</evidence>
<dbReference type="SUPFAM" id="SSF56059">
    <property type="entry name" value="Glutathione synthetase ATP-binding domain-like"/>
    <property type="match status" value="1"/>
</dbReference>
<gene>
    <name evidence="6" type="ORF">GCM10014713_60030</name>
</gene>
<dbReference type="InterPro" id="IPR004666">
    <property type="entry name" value="Rp_bS6_RimK/Lys_biosynth_LsyX"/>
</dbReference>
<dbReference type="InterPro" id="IPR013651">
    <property type="entry name" value="ATP-grasp_RimK-type"/>
</dbReference>
<dbReference type="EMBL" id="BMQQ01000032">
    <property type="protein sequence ID" value="GGT58369.1"/>
    <property type="molecule type" value="Genomic_DNA"/>
</dbReference>
<dbReference type="Proteomes" id="UP000619486">
    <property type="component" value="Unassembled WGS sequence"/>
</dbReference>
<dbReference type="PANTHER" id="PTHR21621">
    <property type="entry name" value="RIBOSOMAL PROTEIN S6 MODIFICATION PROTEIN"/>
    <property type="match status" value="1"/>
</dbReference>
<accession>A0A918HFN3</accession>
<evidence type="ECO:0000313" key="6">
    <source>
        <dbReference type="EMBL" id="GGT58369.1"/>
    </source>
</evidence>
<reference evidence="6" key="1">
    <citation type="journal article" date="2014" name="Int. J. Syst. Evol. Microbiol.">
        <title>Complete genome sequence of Corynebacterium casei LMG S-19264T (=DSM 44701T), isolated from a smear-ripened cheese.</title>
        <authorList>
            <consortium name="US DOE Joint Genome Institute (JGI-PGF)"/>
            <person name="Walter F."/>
            <person name="Albersmeier A."/>
            <person name="Kalinowski J."/>
            <person name="Ruckert C."/>
        </authorList>
    </citation>
    <scope>NUCLEOTIDE SEQUENCE</scope>
    <source>
        <strain evidence="6">JCM 3172</strain>
    </source>
</reference>
<dbReference type="PANTHER" id="PTHR21621:SF0">
    <property type="entry name" value="BETA-CITRYLGLUTAMATE SYNTHASE B-RELATED"/>
    <property type="match status" value="1"/>
</dbReference>
<proteinExistence type="predicted"/>
<name>A0A918HFN3_9ACTN</name>
<dbReference type="GO" id="GO:0046872">
    <property type="term" value="F:metal ion binding"/>
    <property type="evidence" value="ECO:0007669"/>
    <property type="project" value="UniProtKB-KW"/>
</dbReference>
<evidence type="ECO:0000256" key="1">
    <source>
        <dbReference type="ARBA" id="ARBA00022723"/>
    </source>
</evidence>
<organism evidence="6 7">
    <name type="scientific">Streptomyces purpureus</name>
    <dbReference type="NCBI Taxonomy" id="1951"/>
    <lineage>
        <taxon>Bacteria</taxon>
        <taxon>Bacillati</taxon>
        <taxon>Actinomycetota</taxon>
        <taxon>Actinomycetes</taxon>
        <taxon>Kitasatosporales</taxon>
        <taxon>Streptomycetaceae</taxon>
        <taxon>Streptomyces</taxon>
    </lineage>
</organism>
<dbReference type="NCBIfam" id="TIGR00768">
    <property type="entry name" value="rimK_fam"/>
    <property type="match status" value="1"/>
</dbReference>
<dbReference type="AlphaFoldDB" id="A0A918HFN3"/>